<dbReference type="Proteomes" id="UP000657574">
    <property type="component" value="Unassembled WGS sequence"/>
</dbReference>
<dbReference type="RefSeq" id="WP_308429076.1">
    <property type="nucleotide sequence ID" value="NZ_BMQA01000073.1"/>
</dbReference>
<reference evidence="1" key="1">
    <citation type="journal article" date="2014" name="Int. J. Syst. Evol. Microbiol.">
        <title>Complete genome sequence of Corynebacterium casei LMG S-19264T (=DSM 44701T), isolated from a smear-ripened cheese.</title>
        <authorList>
            <consortium name="US DOE Joint Genome Institute (JGI-PGF)"/>
            <person name="Walter F."/>
            <person name="Albersmeier A."/>
            <person name="Kalinowski J."/>
            <person name="Ruckert C."/>
        </authorList>
    </citation>
    <scope>NUCLEOTIDE SEQUENCE</scope>
    <source>
        <strain evidence="1">JCM 3086</strain>
    </source>
</reference>
<dbReference type="InterPro" id="IPR003673">
    <property type="entry name" value="CoA-Trfase_fam_III"/>
</dbReference>
<dbReference type="SUPFAM" id="SSF89796">
    <property type="entry name" value="CoA-transferase family III (CaiB/BaiF)"/>
    <property type="match status" value="1"/>
</dbReference>
<evidence type="ECO:0008006" key="3">
    <source>
        <dbReference type="Google" id="ProtNLM"/>
    </source>
</evidence>
<evidence type="ECO:0000313" key="1">
    <source>
        <dbReference type="EMBL" id="GGJ62707.1"/>
    </source>
</evidence>
<protein>
    <recommendedName>
        <fullName evidence="3">CoA transferase</fullName>
    </recommendedName>
</protein>
<dbReference type="InterPro" id="IPR023606">
    <property type="entry name" value="CoA-Trfase_III_dom_1_sf"/>
</dbReference>
<sequence>MTGPLAGLRVVELAGLGSAPHAATLLAGLGAHVVRVARTAPTPEDELEDPLGKVDRGCR</sequence>
<dbReference type="Gene3D" id="3.40.50.10540">
    <property type="entry name" value="Crotonobetainyl-coa:carnitine coa-transferase, domain 1"/>
    <property type="match status" value="1"/>
</dbReference>
<dbReference type="AlphaFoldDB" id="A0A917P5G7"/>
<comment type="caution">
    <text evidence="1">The sequence shown here is derived from an EMBL/GenBank/DDBJ whole genome shotgun (WGS) entry which is preliminary data.</text>
</comment>
<proteinExistence type="predicted"/>
<name>A0A917P5G7_9ACTN</name>
<accession>A0A917P5G7</accession>
<gene>
    <name evidence="1" type="ORF">GCM10010121_086660</name>
</gene>
<evidence type="ECO:0000313" key="2">
    <source>
        <dbReference type="Proteomes" id="UP000657574"/>
    </source>
</evidence>
<keyword evidence="2" id="KW-1185">Reference proteome</keyword>
<dbReference type="EMBL" id="BMQA01000073">
    <property type="protein sequence ID" value="GGJ62707.1"/>
    <property type="molecule type" value="Genomic_DNA"/>
</dbReference>
<dbReference type="GO" id="GO:0003824">
    <property type="term" value="F:catalytic activity"/>
    <property type="evidence" value="ECO:0007669"/>
    <property type="project" value="InterPro"/>
</dbReference>
<dbReference type="Pfam" id="PF02515">
    <property type="entry name" value="CoA_transf_3"/>
    <property type="match status" value="1"/>
</dbReference>
<organism evidence="1 2">
    <name type="scientific">Streptomyces brasiliensis</name>
    <dbReference type="NCBI Taxonomy" id="1954"/>
    <lineage>
        <taxon>Bacteria</taxon>
        <taxon>Bacillati</taxon>
        <taxon>Actinomycetota</taxon>
        <taxon>Actinomycetes</taxon>
        <taxon>Kitasatosporales</taxon>
        <taxon>Streptomycetaceae</taxon>
        <taxon>Streptomyces</taxon>
    </lineage>
</organism>
<reference evidence="1" key="2">
    <citation type="submission" date="2020-09" db="EMBL/GenBank/DDBJ databases">
        <authorList>
            <person name="Sun Q."/>
            <person name="Ohkuma M."/>
        </authorList>
    </citation>
    <scope>NUCLEOTIDE SEQUENCE</scope>
    <source>
        <strain evidence="1">JCM 3086</strain>
    </source>
</reference>